<keyword evidence="4" id="KW-1185">Reference proteome</keyword>
<evidence type="ECO:0000259" key="2">
    <source>
        <dbReference type="Pfam" id="PF08881"/>
    </source>
</evidence>
<reference evidence="3 4" key="1">
    <citation type="journal article" date="2019" name="Fungal Biol. Biotechnol.">
        <title>Draft genome sequence of fastidious pathogen Ceratobasidium theobromae, which causes vascular-streak dieback in Theobroma cacao.</title>
        <authorList>
            <person name="Ali S.S."/>
            <person name="Asman A."/>
            <person name="Shao J."/>
            <person name="Firmansyah A.P."/>
            <person name="Susilo A.W."/>
            <person name="Rosmana A."/>
            <person name="McMahon P."/>
            <person name="Junaid M."/>
            <person name="Guest D."/>
            <person name="Kheng T.Y."/>
            <person name="Meinhardt L.W."/>
            <person name="Bailey B.A."/>
        </authorList>
    </citation>
    <scope>NUCLEOTIDE SEQUENCE [LARGE SCALE GENOMIC DNA]</scope>
    <source>
        <strain evidence="3 4">CT2</strain>
    </source>
</reference>
<evidence type="ECO:0000313" key="4">
    <source>
        <dbReference type="Proteomes" id="UP000383932"/>
    </source>
</evidence>
<dbReference type="Gene3D" id="2.30.60.10">
    <property type="entry name" value="Cyanovirin-N"/>
    <property type="match status" value="1"/>
</dbReference>
<dbReference type="Pfam" id="PF08881">
    <property type="entry name" value="CVNH"/>
    <property type="match status" value="1"/>
</dbReference>
<gene>
    <name evidence="3" type="ORF">CTheo_6781</name>
</gene>
<name>A0A5N5QDN9_9AGAM</name>
<dbReference type="OrthoDB" id="2441380at2759"/>
<feature type="chain" id="PRO_5024451534" description="Cyanovirin-N domain-containing protein" evidence="1">
    <location>
        <begin position="23"/>
        <end position="163"/>
    </location>
</feature>
<dbReference type="AlphaFoldDB" id="A0A5N5QDN9"/>
<dbReference type="Proteomes" id="UP000383932">
    <property type="component" value="Unassembled WGS sequence"/>
</dbReference>
<accession>A0A5N5QDN9</accession>
<dbReference type="InterPro" id="IPR036673">
    <property type="entry name" value="Cyanovirin-N_sf"/>
</dbReference>
<dbReference type="InterPro" id="IPR011058">
    <property type="entry name" value="Cyanovirin-N"/>
</dbReference>
<organism evidence="3 4">
    <name type="scientific">Ceratobasidium theobromae</name>
    <dbReference type="NCBI Taxonomy" id="1582974"/>
    <lineage>
        <taxon>Eukaryota</taxon>
        <taxon>Fungi</taxon>
        <taxon>Dikarya</taxon>
        <taxon>Basidiomycota</taxon>
        <taxon>Agaricomycotina</taxon>
        <taxon>Agaricomycetes</taxon>
        <taxon>Cantharellales</taxon>
        <taxon>Ceratobasidiaceae</taxon>
        <taxon>Ceratobasidium</taxon>
    </lineage>
</organism>
<protein>
    <recommendedName>
        <fullName evidence="2">Cyanovirin-N domain-containing protein</fullName>
    </recommendedName>
</protein>
<keyword evidence="1" id="KW-0732">Signal</keyword>
<sequence length="163" mass="17452">MQLLNLLTFTGVMSFAFSGVQAASGFSNSCKNIRIDDNTILRASCQKTDGTWADSELGLNQCLVNVYGQGGPDIQCQKLSVSFQLDCVLAGILTSTYMCILVETMASRAPDATIGAMVTYCASAVATPVRELLMAILIHVLAIAMENLFATSKIDAGFEEHQL</sequence>
<evidence type="ECO:0000313" key="3">
    <source>
        <dbReference type="EMBL" id="KAB5589784.1"/>
    </source>
</evidence>
<evidence type="ECO:0000256" key="1">
    <source>
        <dbReference type="SAM" id="SignalP"/>
    </source>
</evidence>
<feature type="domain" description="Cyanovirin-N" evidence="2">
    <location>
        <begin position="26"/>
        <end position="69"/>
    </location>
</feature>
<comment type="caution">
    <text evidence="3">The sequence shown here is derived from an EMBL/GenBank/DDBJ whole genome shotgun (WGS) entry which is preliminary data.</text>
</comment>
<feature type="signal peptide" evidence="1">
    <location>
        <begin position="1"/>
        <end position="22"/>
    </location>
</feature>
<dbReference type="EMBL" id="SSOP01000230">
    <property type="protein sequence ID" value="KAB5589784.1"/>
    <property type="molecule type" value="Genomic_DNA"/>
</dbReference>
<dbReference type="SUPFAM" id="SSF51322">
    <property type="entry name" value="Cyanovirin-N"/>
    <property type="match status" value="1"/>
</dbReference>
<proteinExistence type="predicted"/>